<reference evidence="8" key="1">
    <citation type="submission" date="2022-06" db="EMBL/GenBank/DDBJ databases">
        <title>Physiological and biochemical characterization and genomic elucidation of a strain of the genus Ensifer adhaerens M8 that combines arsenic oxidation and chromium reduction.</title>
        <authorList>
            <person name="Li X."/>
            <person name="Yu c."/>
        </authorList>
    </citation>
    <scope>NUCLEOTIDE SEQUENCE</scope>
    <source>
        <strain evidence="8">M8</strain>
        <plasmid evidence="8">pA</plasmid>
    </source>
</reference>
<evidence type="ECO:0000256" key="6">
    <source>
        <dbReference type="SAM" id="Phobius"/>
    </source>
</evidence>
<evidence type="ECO:0000256" key="3">
    <source>
        <dbReference type="ARBA" id="ARBA00022692"/>
    </source>
</evidence>
<feature type="transmembrane region" description="Helical" evidence="6">
    <location>
        <begin position="109"/>
        <end position="125"/>
    </location>
</feature>
<dbReference type="RefSeq" id="WP_162731905.1">
    <property type="nucleotide sequence ID" value="NZ_CP098808.1"/>
</dbReference>
<dbReference type="GO" id="GO:0005886">
    <property type="term" value="C:plasma membrane"/>
    <property type="evidence" value="ECO:0007669"/>
    <property type="project" value="TreeGrafter"/>
</dbReference>
<evidence type="ECO:0000313" key="8">
    <source>
        <dbReference type="EMBL" id="USJ25687.1"/>
    </source>
</evidence>
<keyword evidence="8" id="KW-0614">Plasmid</keyword>
<dbReference type="InterPro" id="IPR007267">
    <property type="entry name" value="GtrA_DPMS_TM"/>
</dbReference>
<evidence type="ECO:0000256" key="2">
    <source>
        <dbReference type="ARBA" id="ARBA00009399"/>
    </source>
</evidence>
<dbReference type="PANTHER" id="PTHR38459:SF1">
    <property type="entry name" value="PROPHAGE BACTOPRENOL-LINKED GLUCOSE TRANSLOCASE HOMOLOG"/>
    <property type="match status" value="1"/>
</dbReference>
<feature type="transmembrane region" description="Helical" evidence="6">
    <location>
        <begin position="49"/>
        <end position="69"/>
    </location>
</feature>
<keyword evidence="5 6" id="KW-0472">Membrane</keyword>
<dbReference type="AlphaFoldDB" id="A0A9Q9DC61"/>
<dbReference type="Pfam" id="PF04138">
    <property type="entry name" value="GtrA_DPMS_TM"/>
    <property type="match status" value="1"/>
</dbReference>
<geneLocation type="plasmid" evidence="8 9">
    <name>pA</name>
</geneLocation>
<comment type="similarity">
    <text evidence="2">Belongs to the GtrA family.</text>
</comment>
<dbReference type="InterPro" id="IPR051401">
    <property type="entry name" value="GtrA_CellWall_Glycosyl"/>
</dbReference>
<dbReference type="Proteomes" id="UP001055460">
    <property type="component" value="Plasmid pA"/>
</dbReference>
<name>A0A9Q9DC61_ENSAD</name>
<dbReference type="GO" id="GO:0000271">
    <property type="term" value="P:polysaccharide biosynthetic process"/>
    <property type="evidence" value="ECO:0007669"/>
    <property type="project" value="InterPro"/>
</dbReference>
<comment type="subcellular location">
    <subcellularLocation>
        <location evidence="1">Membrane</location>
        <topology evidence="1">Multi-pass membrane protein</topology>
    </subcellularLocation>
</comment>
<feature type="transmembrane region" description="Helical" evidence="6">
    <location>
        <begin position="21"/>
        <end position="43"/>
    </location>
</feature>
<evidence type="ECO:0000256" key="1">
    <source>
        <dbReference type="ARBA" id="ARBA00004141"/>
    </source>
</evidence>
<evidence type="ECO:0000256" key="4">
    <source>
        <dbReference type="ARBA" id="ARBA00022989"/>
    </source>
</evidence>
<dbReference type="EMBL" id="CP098808">
    <property type="protein sequence ID" value="USJ25687.1"/>
    <property type="molecule type" value="Genomic_DNA"/>
</dbReference>
<keyword evidence="4 6" id="KW-1133">Transmembrane helix</keyword>
<sequence>MSLPTTKDASSRQRAGETLARFAAVGAVTTLLDMVLFNTLYFLGARPTLSNLVSYSCGIAVSYMLNRTWTFRAAHSHVQAVKFVAATLTGLLISTGIVTGLALTIPAPVAKVISVPIVFVWNYLASRLWVFRGSEAPTTTTRTNA</sequence>
<proteinExistence type="inferred from homology"/>
<gene>
    <name evidence="8" type="ORF">NE863_24775</name>
</gene>
<evidence type="ECO:0000259" key="7">
    <source>
        <dbReference type="Pfam" id="PF04138"/>
    </source>
</evidence>
<accession>A0A9Q9DC61</accession>
<protein>
    <submittedName>
        <fullName evidence="8">GtrA family protein</fullName>
    </submittedName>
</protein>
<evidence type="ECO:0000256" key="5">
    <source>
        <dbReference type="ARBA" id="ARBA00023136"/>
    </source>
</evidence>
<organism evidence="8 9">
    <name type="scientific">Ensifer adhaerens</name>
    <name type="common">Sinorhizobium morelense</name>
    <dbReference type="NCBI Taxonomy" id="106592"/>
    <lineage>
        <taxon>Bacteria</taxon>
        <taxon>Pseudomonadati</taxon>
        <taxon>Pseudomonadota</taxon>
        <taxon>Alphaproteobacteria</taxon>
        <taxon>Hyphomicrobiales</taxon>
        <taxon>Rhizobiaceae</taxon>
        <taxon>Sinorhizobium/Ensifer group</taxon>
        <taxon>Ensifer</taxon>
    </lineage>
</organism>
<keyword evidence="3 6" id="KW-0812">Transmembrane</keyword>
<feature type="transmembrane region" description="Helical" evidence="6">
    <location>
        <begin position="81"/>
        <end position="103"/>
    </location>
</feature>
<feature type="domain" description="GtrA/DPMS transmembrane" evidence="7">
    <location>
        <begin position="21"/>
        <end position="131"/>
    </location>
</feature>
<evidence type="ECO:0000313" key="9">
    <source>
        <dbReference type="Proteomes" id="UP001055460"/>
    </source>
</evidence>
<dbReference type="PANTHER" id="PTHR38459">
    <property type="entry name" value="PROPHAGE BACTOPRENOL-LINKED GLUCOSE TRANSLOCASE HOMOLOG"/>
    <property type="match status" value="1"/>
</dbReference>